<evidence type="ECO:0000313" key="1">
    <source>
        <dbReference type="EMBL" id="AZA82063.1"/>
    </source>
</evidence>
<dbReference type="KEGG" id="clac:EG342_09175"/>
<dbReference type="OrthoDB" id="1246706at2"/>
<gene>
    <name evidence="2" type="ORF">C1637_10520</name>
    <name evidence="1" type="ORF">EG342_09175</name>
</gene>
<organism evidence="2 3">
    <name type="scientific">Chryseobacterium lactis</name>
    <dbReference type="NCBI Taxonomy" id="1241981"/>
    <lineage>
        <taxon>Bacteria</taxon>
        <taxon>Pseudomonadati</taxon>
        <taxon>Bacteroidota</taxon>
        <taxon>Flavobacteriia</taxon>
        <taxon>Flavobacteriales</taxon>
        <taxon>Weeksellaceae</taxon>
        <taxon>Chryseobacterium group</taxon>
        <taxon>Chryseobacterium</taxon>
    </lineage>
</organism>
<evidence type="ECO:0000313" key="2">
    <source>
        <dbReference type="EMBL" id="PNW14261.1"/>
    </source>
</evidence>
<name>A0A3G6REV1_CHRLC</name>
<reference evidence="1 4" key="2">
    <citation type="submission" date="2018-11" db="EMBL/GenBank/DDBJ databases">
        <title>Proposal to divide the Flavobacteriaceae and reorganize its genera based on Amino Acid Identity values calculated from whole genome sequences.</title>
        <authorList>
            <person name="Nicholson A.C."/>
            <person name="Gulvik C.A."/>
            <person name="Whitney A.M."/>
            <person name="Humrighouse B.W."/>
            <person name="Bell M."/>
            <person name="Holmes B."/>
            <person name="Steigerwalt A.G."/>
            <person name="Villarma A."/>
            <person name="Sheth M."/>
            <person name="Batra D."/>
            <person name="Pryor J."/>
            <person name="Bernardet J.-F."/>
            <person name="Hugo C."/>
            <person name="Kampfer P."/>
            <person name="Newman J."/>
            <person name="McQuiston J.R."/>
        </authorList>
    </citation>
    <scope>NUCLEOTIDE SEQUENCE [LARGE SCALE GENOMIC DNA]</scope>
    <source>
        <strain evidence="1 4">KC_1864</strain>
    </source>
</reference>
<proteinExistence type="predicted"/>
<keyword evidence="4" id="KW-1185">Reference proteome</keyword>
<accession>A0A3G6REV1</accession>
<dbReference type="EMBL" id="CP033924">
    <property type="protein sequence ID" value="AZA82063.1"/>
    <property type="molecule type" value="Genomic_DNA"/>
</dbReference>
<reference evidence="2 3" key="1">
    <citation type="submission" date="2018-01" db="EMBL/GenBank/DDBJ databases">
        <title>Draft genome sequences of Chryseobacterium lactis NCTC11390, Chryseobacterium oncorhynchi 701B-08, and Chryseobacterium viscerum 687B-08.</title>
        <authorList>
            <person name="Jeong J.-J."/>
            <person name="Lee Y.J."/>
            <person name="Park B."/>
            <person name="Choi I.-G."/>
            <person name="Kim K.D."/>
        </authorList>
    </citation>
    <scope>NUCLEOTIDE SEQUENCE [LARGE SCALE GENOMIC DNA]</scope>
    <source>
        <strain evidence="2 3">NCTC11390</strain>
    </source>
</reference>
<evidence type="ECO:0008006" key="5">
    <source>
        <dbReference type="Google" id="ProtNLM"/>
    </source>
</evidence>
<dbReference type="Proteomes" id="UP000236262">
    <property type="component" value="Unassembled WGS sequence"/>
</dbReference>
<evidence type="ECO:0000313" key="4">
    <source>
        <dbReference type="Proteomes" id="UP000279972"/>
    </source>
</evidence>
<evidence type="ECO:0000313" key="3">
    <source>
        <dbReference type="Proteomes" id="UP000236262"/>
    </source>
</evidence>
<dbReference type="AlphaFoldDB" id="A0A3G6REV1"/>
<dbReference type="Proteomes" id="UP000279972">
    <property type="component" value="Chromosome"/>
</dbReference>
<dbReference type="EMBL" id="PPEH01000003">
    <property type="protein sequence ID" value="PNW14261.1"/>
    <property type="molecule type" value="Genomic_DNA"/>
</dbReference>
<protein>
    <recommendedName>
        <fullName evidence="5">TonB C-terminal domain-containing protein</fullName>
    </recommendedName>
</protein>
<sequence>MLFNTSIKVLSSLIILTCFSINNKRFESRSESLFQKRTDTIPDSVSQKEMADFLKEERKYWDSTCTSETAKAEADIKKNKLVFFHYFGMVDHYNSNAEMDSLLKKYNIEIDSALTYCTVPEHLQNCYGQVMDREIKKRFGDKFTDSLRRVAEIQFVKKNPNRIYRFEECDFTSRYPGDKDYNDFSKTGKRDFWRDVKYPSDFEFRKDKDLYSYMSADFILYKTGKISDVKINISFKNKKNYKYSSYFINKLRKFVQDTKWVPAKSMGIPVNSEMGMTIHFK</sequence>
<dbReference type="RefSeq" id="WP_103291673.1">
    <property type="nucleotide sequence ID" value="NZ_CP033924.1"/>
</dbReference>